<dbReference type="EMBL" id="UYSG01012348">
    <property type="protein sequence ID" value="VDL64654.1"/>
    <property type="molecule type" value="Genomic_DNA"/>
</dbReference>
<dbReference type="AlphaFoldDB" id="A0A0R3SZ48"/>
<evidence type="ECO:0000313" key="2">
    <source>
        <dbReference type="EMBL" id="VDL64654.1"/>
    </source>
</evidence>
<dbReference type="OrthoDB" id="6263243at2759"/>
<accession>A0A0R3SZ48</accession>
<name>A0A0R3SZ48_HYMDI</name>
<evidence type="ECO:0000313" key="3">
    <source>
        <dbReference type="Proteomes" id="UP000274504"/>
    </source>
</evidence>
<proteinExistence type="predicted"/>
<keyword evidence="1" id="KW-0175">Coiled coil</keyword>
<dbReference type="WBParaSite" id="HDID_0001104401-mRNA-1">
    <property type="protein sequence ID" value="HDID_0001104401-mRNA-1"/>
    <property type="gene ID" value="HDID_0001104401"/>
</dbReference>
<dbReference type="Proteomes" id="UP000274504">
    <property type="component" value="Unassembled WGS sequence"/>
</dbReference>
<gene>
    <name evidence="2" type="ORF">HDID_LOCUS11041</name>
</gene>
<reference evidence="2 3" key="2">
    <citation type="submission" date="2018-11" db="EMBL/GenBank/DDBJ databases">
        <authorList>
            <consortium name="Pathogen Informatics"/>
        </authorList>
    </citation>
    <scope>NUCLEOTIDE SEQUENCE [LARGE SCALE GENOMIC DNA]</scope>
</reference>
<evidence type="ECO:0000256" key="1">
    <source>
        <dbReference type="SAM" id="Coils"/>
    </source>
</evidence>
<evidence type="ECO:0000313" key="4">
    <source>
        <dbReference type="WBParaSite" id="HDID_0001104401-mRNA-1"/>
    </source>
</evidence>
<protein>
    <submittedName>
        <fullName evidence="2 4">Uncharacterized protein</fullName>
    </submittedName>
</protein>
<feature type="coiled-coil region" evidence="1">
    <location>
        <begin position="18"/>
        <end position="45"/>
    </location>
</feature>
<sequence length="114" mass="13110">MGYDYEIKYQRTEDFGQADGLSRLLENQRAENEEAMAASVSVERNVQHILVESIRNTPVSAVEIQKETEKDTVLQKSLRFVKSKWPSSPPKGDLLGLYSRRMRSYDNFIQAILV</sequence>
<reference evidence="4" key="1">
    <citation type="submission" date="2017-02" db="UniProtKB">
        <authorList>
            <consortium name="WormBaseParasite"/>
        </authorList>
    </citation>
    <scope>IDENTIFICATION</scope>
</reference>
<organism evidence="4">
    <name type="scientific">Hymenolepis diminuta</name>
    <name type="common">Rat tapeworm</name>
    <dbReference type="NCBI Taxonomy" id="6216"/>
    <lineage>
        <taxon>Eukaryota</taxon>
        <taxon>Metazoa</taxon>
        <taxon>Spiralia</taxon>
        <taxon>Lophotrochozoa</taxon>
        <taxon>Platyhelminthes</taxon>
        <taxon>Cestoda</taxon>
        <taxon>Eucestoda</taxon>
        <taxon>Cyclophyllidea</taxon>
        <taxon>Hymenolepididae</taxon>
        <taxon>Hymenolepis</taxon>
    </lineage>
</organism>
<dbReference type="STRING" id="6216.A0A0R3SZ48"/>